<dbReference type="NCBIfam" id="NF045761">
    <property type="entry name" value="NAMPUrTaseMurU"/>
    <property type="match status" value="1"/>
</dbReference>
<organism evidence="4 5">
    <name type="scientific">Roseateles aquae</name>
    <dbReference type="NCBI Taxonomy" id="3077235"/>
    <lineage>
        <taxon>Bacteria</taxon>
        <taxon>Pseudomonadati</taxon>
        <taxon>Pseudomonadota</taxon>
        <taxon>Betaproteobacteria</taxon>
        <taxon>Burkholderiales</taxon>
        <taxon>Sphaerotilaceae</taxon>
        <taxon>Roseateles</taxon>
    </lineage>
</organism>
<dbReference type="CDD" id="cd06422">
    <property type="entry name" value="NTP_transferase_like_1"/>
    <property type="match status" value="1"/>
</dbReference>
<accession>A0ABU3PBM1</accession>
<keyword evidence="1" id="KW-0808">Transferase</keyword>
<name>A0ABU3PBM1_9BURK</name>
<dbReference type="EMBL" id="JAVXZY010000003">
    <property type="protein sequence ID" value="MDT8999533.1"/>
    <property type="molecule type" value="Genomic_DNA"/>
</dbReference>
<keyword evidence="5" id="KW-1185">Reference proteome</keyword>
<evidence type="ECO:0000259" key="3">
    <source>
        <dbReference type="Pfam" id="PF00483"/>
    </source>
</evidence>
<proteinExistence type="predicted"/>
<protein>
    <submittedName>
        <fullName evidence="4">Nucleotidyltransferase family protein</fullName>
    </submittedName>
</protein>
<dbReference type="RefSeq" id="WP_315650094.1">
    <property type="nucleotide sequence ID" value="NZ_JAVXZY010000003.1"/>
</dbReference>
<comment type="caution">
    <text evidence="4">The sequence shown here is derived from an EMBL/GenBank/DDBJ whole genome shotgun (WGS) entry which is preliminary data.</text>
</comment>
<dbReference type="InterPro" id="IPR029044">
    <property type="entry name" value="Nucleotide-diphossugar_trans"/>
</dbReference>
<evidence type="ECO:0000256" key="2">
    <source>
        <dbReference type="ARBA" id="ARBA00022695"/>
    </source>
</evidence>
<dbReference type="Proteomes" id="UP001246372">
    <property type="component" value="Unassembled WGS sequence"/>
</dbReference>
<gene>
    <name evidence="4" type="ORF">RQP53_09665</name>
</gene>
<dbReference type="PANTHER" id="PTHR43584:SF8">
    <property type="entry name" value="N-ACETYLMURAMATE ALPHA-1-PHOSPHATE URIDYLYLTRANSFERASE"/>
    <property type="match status" value="1"/>
</dbReference>
<evidence type="ECO:0000313" key="5">
    <source>
        <dbReference type="Proteomes" id="UP001246372"/>
    </source>
</evidence>
<evidence type="ECO:0000256" key="1">
    <source>
        <dbReference type="ARBA" id="ARBA00022679"/>
    </source>
</evidence>
<dbReference type="InterPro" id="IPR050065">
    <property type="entry name" value="GlmU-like"/>
</dbReference>
<dbReference type="InterPro" id="IPR005835">
    <property type="entry name" value="NTP_transferase_dom"/>
</dbReference>
<dbReference type="PANTHER" id="PTHR43584">
    <property type="entry name" value="NUCLEOTIDYL TRANSFERASE"/>
    <property type="match status" value="1"/>
</dbReference>
<keyword evidence="2" id="KW-0548">Nucleotidyltransferase</keyword>
<evidence type="ECO:0000313" key="4">
    <source>
        <dbReference type="EMBL" id="MDT8999533.1"/>
    </source>
</evidence>
<sequence length="238" mass="25666">MRAIILAAGRGERLRPLTDHTPKPLIEVGGKPLIVWHIEALAAAGVRDIVINTAWLGEQFPALLGDGSRWAVRLHYSHEQRDHGQALETAGGIATALPLLCADGDEAFWAVSGDIHAPDFRYDSAQAQAFVEGGRLAHLWMVPTQPAHPLGDFSIDGAGRAGATGEPRHVYGNIGLYRRAFFDQVRAGQRMPMRPCLDAAIAHAEVTAELYPGRWVNVGNAELLAQARALHGAVTGRD</sequence>
<dbReference type="InterPro" id="IPR054790">
    <property type="entry name" value="MurU"/>
</dbReference>
<reference evidence="4" key="1">
    <citation type="submission" date="2023-09" db="EMBL/GenBank/DDBJ databases">
        <title>Paucibacter sp. APW11 Genome sequencing and assembly.</title>
        <authorList>
            <person name="Kim I."/>
        </authorList>
    </citation>
    <scope>NUCLEOTIDE SEQUENCE</scope>
    <source>
        <strain evidence="4">APW11</strain>
    </source>
</reference>
<dbReference type="Gene3D" id="3.90.550.10">
    <property type="entry name" value="Spore Coat Polysaccharide Biosynthesis Protein SpsA, Chain A"/>
    <property type="match status" value="1"/>
</dbReference>
<feature type="domain" description="Nucleotidyl transferase" evidence="3">
    <location>
        <begin position="3"/>
        <end position="159"/>
    </location>
</feature>
<dbReference type="SUPFAM" id="SSF53448">
    <property type="entry name" value="Nucleotide-diphospho-sugar transferases"/>
    <property type="match status" value="1"/>
</dbReference>
<dbReference type="Pfam" id="PF00483">
    <property type="entry name" value="NTP_transferase"/>
    <property type="match status" value="1"/>
</dbReference>